<dbReference type="AlphaFoldDB" id="A0A7G6DYU9"/>
<keyword evidence="1" id="KW-0812">Transmembrane</keyword>
<feature type="transmembrane region" description="Helical" evidence="1">
    <location>
        <begin position="118"/>
        <end position="138"/>
    </location>
</feature>
<keyword evidence="1" id="KW-0472">Membrane</keyword>
<evidence type="ECO:0000313" key="3">
    <source>
        <dbReference type="Proteomes" id="UP000515847"/>
    </source>
</evidence>
<dbReference type="Proteomes" id="UP000515847">
    <property type="component" value="Chromosome"/>
</dbReference>
<name>A0A7G6DYU9_THEFR</name>
<dbReference type="RefSeq" id="WP_034424606.1">
    <property type="nucleotide sequence ID" value="NZ_CP045798.1"/>
</dbReference>
<feature type="transmembrane region" description="Helical" evidence="1">
    <location>
        <begin position="150"/>
        <end position="169"/>
    </location>
</feature>
<evidence type="ECO:0000256" key="1">
    <source>
        <dbReference type="SAM" id="Phobius"/>
    </source>
</evidence>
<dbReference type="OrthoDB" id="9789229at2"/>
<feature type="transmembrane region" description="Helical" evidence="1">
    <location>
        <begin position="38"/>
        <end position="58"/>
    </location>
</feature>
<dbReference type="KEGG" id="tfr:BR63_00895"/>
<accession>A0A7G6DYU9</accession>
<keyword evidence="3" id="KW-1185">Reference proteome</keyword>
<evidence type="ECO:0000313" key="2">
    <source>
        <dbReference type="EMBL" id="QNB45003.1"/>
    </source>
</evidence>
<sequence>MYTDLFDIVIIFSLYSFGGWVLETVYASIREKRFVNRGFLSGPFVPIYGFGALLVIFSSRIADNILGAGTMYSLPVKFFLAFLLASFLEYLVSLAMEKIFGCRWWDYSENFLNIQGRVCLSYSLLWGLLACLLVEVVHPVSLSLLEVVNPAGKAALVAMLVVYFVFDTVNSANEIINLRQVLAAHYLRPAGQVRDKLLLYRRIILAFPGIRFQQLGVINQEIRGFLNGKVEKIKAQIKFRWI</sequence>
<gene>
    <name evidence="2" type="ORF">BR63_00895</name>
</gene>
<dbReference type="EMBL" id="CP045798">
    <property type="protein sequence ID" value="QNB45003.1"/>
    <property type="molecule type" value="Genomic_DNA"/>
</dbReference>
<dbReference type="InterPro" id="IPR010540">
    <property type="entry name" value="CmpB_TMEM229"/>
</dbReference>
<evidence type="ECO:0008006" key="4">
    <source>
        <dbReference type="Google" id="ProtNLM"/>
    </source>
</evidence>
<protein>
    <recommendedName>
        <fullName evidence="4">ABC transporter permease</fullName>
    </recommendedName>
</protein>
<organism evidence="2 3">
    <name type="scientific">Thermanaerosceptrum fracticalcis</name>
    <dbReference type="NCBI Taxonomy" id="1712410"/>
    <lineage>
        <taxon>Bacteria</taxon>
        <taxon>Bacillati</taxon>
        <taxon>Bacillota</taxon>
        <taxon>Clostridia</taxon>
        <taxon>Eubacteriales</taxon>
        <taxon>Peptococcaceae</taxon>
        <taxon>Thermanaerosceptrum</taxon>
    </lineage>
</organism>
<feature type="transmembrane region" description="Helical" evidence="1">
    <location>
        <begin position="78"/>
        <end position="97"/>
    </location>
</feature>
<proteinExistence type="predicted"/>
<feature type="transmembrane region" description="Helical" evidence="1">
    <location>
        <begin position="6"/>
        <end position="26"/>
    </location>
</feature>
<dbReference type="Pfam" id="PF06541">
    <property type="entry name" value="ABC_trans_CmpB"/>
    <property type="match status" value="1"/>
</dbReference>
<keyword evidence="1" id="KW-1133">Transmembrane helix</keyword>
<reference evidence="2 3" key="1">
    <citation type="journal article" date="2019" name="Front. Microbiol.">
        <title>Thermoanaerosceptrum fracticalcis gen. nov. sp. nov., a Novel Fumarate-Fermenting Microorganism From a Deep Fractured Carbonate Aquifer of the US Great Basin.</title>
        <authorList>
            <person name="Hamilton-Brehm S.D."/>
            <person name="Stewart L.E."/>
            <person name="Zavarin M."/>
            <person name="Caldwell M."/>
            <person name="Lawson P.A."/>
            <person name="Onstott T.C."/>
            <person name="Grzymski J."/>
            <person name="Neveux I."/>
            <person name="Lollar B.S."/>
            <person name="Russell C.E."/>
            <person name="Moser D.P."/>
        </authorList>
    </citation>
    <scope>NUCLEOTIDE SEQUENCE [LARGE SCALE GENOMIC DNA]</scope>
    <source>
        <strain evidence="2 3">DRI-13</strain>
    </source>
</reference>